<feature type="domain" description="C2H2-type" evidence="9">
    <location>
        <begin position="524"/>
        <end position="549"/>
    </location>
</feature>
<name>A0AAV2Q7T6_MEGNR</name>
<keyword evidence="6" id="KW-0804">Transcription</keyword>
<dbReference type="EMBL" id="CAXKWB010004203">
    <property type="protein sequence ID" value="CAL4072714.1"/>
    <property type="molecule type" value="Genomic_DNA"/>
</dbReference>
<evidence type="ECO:0000256" key="1">
    <source>
        <dbReference type="ARBA" id="ARBA00022723"/>
    </source>
</evidence>
<protein>
    <recommendedName>
        <fullName evidence="9">C2H2-type domain-containing protein</fullName>
    </recommendedName>
</protein>
<feature type="compositionally biased region" description="Basic and acidic residues" evidence="8">
    <location>
        <begin position="87"/>
        <end position="97"/>
    </location>
</feature>
<feature type="compositionally biased region" description="Polar residues" evidence="8">
    <location>
        <begin position="77"/>
        <end position="86"/>
    </location>
</feature>
<dbReference type="InterPro" id="IPR036236">
    <property type="entry name" value="Znf_C2H2_sf"/>
</dbReference>
<organism evidence="10 11">
    <name type="scientific">Meganyctiphanes norvegica</name>
    <name type="common">Northern krill</name>
    <name type="synonym">Thysanopoda norvegica</name>
    <dbReference type="NCBI Taxonomy" id="48144"/>
    <lineage>
        <taxon>Eukaryota</taxon>
        <taxon>Metazoa</taxon>
        <taxon>Ecdysozoa</taxon>
        <taxon>Arthropoda</taxon>
        <taxon>Crustacea</taxon>
        <taxon>Multicrustacea</taxon>
        <taxon>Malacostraca</taxon>
        <taxon>Eumalacostraca</taxon>
        <taxon>Eucarida</taxon>
        <taxon>Euphausiacea</taxon>
        <taxon>Euphausiidae</taxon>
        <taxon>Meganyctiphanes</taxon>
    </lineage>
</organism>
<evidence type="ECO:0000256" key="4">
    <source>
        <dbReference type="ARBA" id="ARBA00022833"/>
    </source>
</evidence>
<feature type="domain" description="C2H2-type" evidence="9">
    <location>
        <begin position="464"/>
        <end position="493"/>
    </location>
</feature>
<keyword evidence="4" id="KW-0862">Zinc</keyword>
<evidence type="ECO:0000313" key="11">
    <source>
        <dbReference type="Proteomes" id="UP001497623"/>
    </source>
</evidence>
<dbReference type="PROSITE" id="PS50157">
    <property type="entry name" value="ZINC_FINGER_C2H2_2"/>
    <property type="match status" value="3"/>
</dbReference>
<evidence type="ECO:0000256" key="6">
    <source>
        <dbReference type="ARBA" id="ARBA00023163"/>
    </source>
</evidence>
<gene>
    <name evidence="10" type="ORF">MNOR_LOCUS8903</name>
</gene>
<reference evidence="10 11" key="1">
    <citation type="submission" date="2024-05" db="EMBL/GenBank/DDBJ databases">
        <authorList>
            <person name="Wallberg A."/>
        </authorList>
    </citation>
    <scope>NUCLEOTIDE SEQUENCE [LARGE SCALE GENOMIC DNA]</scope>
</reference>
<dbReference type="GO" id="GO:0000978">
    <property type="term" value="F:RNA polymerase II cis-regulatory region sequence-specific DNA binding"/>
    <property type="evidence" value="ECO:0007669"/>
    <property type="project" value="TreeGrafter"/>
</dbReference>
<evidence type="ECO:0000313" key="10">
    <source>
        <dbReference type="EMBL" id="CAL4072714.1"/>
    </source>
</evidence>
<dbReference type="AlphaFoldDB" id="A0AAV2Q7T6"/>
<evidence type="ECO:0000256" key="5">
    <source>
        <dbReference type="ARBA" id="ARBA00023015"/>
    </source>
</evidence>
<feature type="non-terminal residue" evidence="10">
    <location>
        <position position="549"/>
    </location>
</feature>
<feature type="region of interest" description="Disordered" evidence="8">
    <location>
        <begin position="162"/>
        <end position="211"/>
    </location>
</feature>
<dbReference type="PANTHER" id="PTHR23235:SF156">
    <property type="entry name" value="KRUPPEL-LIKE FACTOR 18"/>
    <property type="match status" value="1"/>
</dbReference>
<feature type="region of interest" description="Disordered" evidence="8">
    <location>
        <begin position="57"/>
        <end position="100"/>
    </location>
</feature>
<dbReference type="FunFam" id="3.30.160.60:FF:000032">
    <property type="entry name" value="Krueppel-like factor 4"/>
    <property type="match status" value="1"/>
</dbReference>
<dbReference type="SMART" id="SM00355">
    <property type="entry name" value="ZnF_C2H2"/>
    <property type="match status" value="3"/>
</dbReference>
<comment type="caution">
    <text evidence="10">The sequence shown here is derived from an EMBL/GenBank/DDBJ whole genome shotgun (WGS) entry which is preliminary data.</text>
</comment>
<dbReference type="Proteomes" id="UP001497623">
    <property type="component" value="Unassembled WGS sequence"/>
</dbReference>
<keyword evidence="5" id="KW-0805">Transcription regulation</keyword>
<dbReference type="InterPro" id="IPR013087">
    <property type="entry name" value="Znf_C2H2_type"/>
</dbReference>
<keyword evidence="1" id="KW-0479">Metal-binding</keyword>
<sequence length="549" mass="59932">MTLVIKLIRLRFVCRRTDGQYPPQLNLDGIWPPRIFIWAGGSVTDSRDIWVSAAGSSTGTSSSHYSSAHGTSSSGTIPWSISTPSAHENRRTHESSWHHGPMGPMPKYLYPHQQLPQASSTTSLSPAGAAWQNQEPPMTEAMGAFELLCRGTTTPVVVQDPQQVSRAPMTSTAPTLHGETSAPPSLQSPVAGTAPGNVPGGSYFRNTSEVNGEKTKAGFSYEYTRGYPSPSPSGICDNEGVKDVGSKVKLESNTSGQETVHSTLGPCSPSPYAPRHDYNANLPFLSPHHPQQQPPPLPHQHHAYPPAAAFHTSTGIPSFTPMQNFTPQQSSTYQTFPGQQYSAQCVPPMPPQHHSPQMPAPGAPMMPWGPAASSSYTPVGGEGGGYTGDQHYNIYARSVYIQGGPQYPYSPYTALPGMPQGLPRRPMMPQGLIPGTPGGPPGCLTTPMKARRRRRWTRRKTVVHTCTHGGCAKTYAKSSHLKAHMRTHTGEKPYTCDWKGCGWKFARSDELTRHYRKHTGDRPFQCRLCERAFSRSDHLSLHMKRHMAL</sequence>
<keyword evidence="11" id="KW-1185">Reference proteome</keyword>
<evidence type="ECO:0000259" key="9">
    <source>
        <dbReference type="PROSITE" id="PS50157"/>
    </source>
</evidence>
<feature type="domain" description="C2H2-type" evidence="9">
    <location>
        <begin position="494"/>
        <end position="523"/>
    </location>
</feature>
<dbReference type="Gene3D" id="3.30.160.60">
    <property type="entry name" value="Classic Zinc Finger"/>
    <property type="match status" value="3"/>
</dbReference>
<dbReference type="GO" id="GO:0008270">
    <property type="term" value="F:zinc ion binding"/>
    <property type="evidence" value="ECO:0007669"/>
    <property type="project" value="UniProtKB-KW"/>
</dbReference>
<dbReference type="SUPFAM" id="SSF57667">
    <property type="entry name" value="beta-beta-alpha zinc fingers"/>
    <property type="match status" value="2"/>
</dbReference>
<keyword evidence="3 7" id="KW-0863">Zinc-finger</keyword>
<dbReference type="GO" id="GO:0000981">
    <property type="term" value="F:DNA-binding transcription factor activity, RNA polymerase II-specific"/>
    <property type="evidence" value="ECO:0007669"/>
    <property type="project" value="TreeGrafter"/>
</dbReference>
<evidence type="ECO:0000256" key="8">
    <source>
        <dbReference type="SAM" id="MobiDB-lite"/>
    </source>
</evidence>
<dbReference type="Pfam" id="PF00096">
    <property type="entry name" value="zf-C2H2"/>
    <property type="match status" value="3"/>
</dbReference>
<dbReference type="PROSITE" id="PS00028">
    <property type="entry name" value="ZINC_FINGER_C2H2_1"/>
    <property type="match status" value="3"/>
</dbReference>
<proteinExistence type="predicted"/>
<feature type="compositionally biased region" description="Low complexity" evidence="8">
    <location>
        <begin position="57"/>
        <end position="76"/>
    </location>
</feature>
<keyword evidence="2" id="KW-0677">Repeat</keyword>
<accession>A0AAV2Q7T6</accession>
<evidence type="ECO:0000256" key="2">
    <source>
        <dbReference type="ARBA" id="ARBA00022737"/>
    </source>
</evidence>
<evidence type="ECO:0000256" key="3">
    <source>
        <dbReference type="ARBA" id="ARBA00022771"/>
    </source>
</evidence>
<dbReference type="PANTHER" id="PTHR23235">
    <property type="entry name" value="KRUEPPEL-LIKE TRANSCRIPTION FACTOR"/>
    <property type="match status" value="1"/>
</dbReference>
<evidence type="ECO:0000256" key="7">
    <source>
        <dbReference type="PROSITE-ProRule" id="PRU00042"/>
    </source>
</evidence>